<organism evidence="1 2">
    <name type="scientific">Lipomyces orientalis</name>
    <dbReference type="NCBI Taxonomy" id="1233043"/>
    <lineage>
        <taxon>Eukaryota</taxon>
        <taxon>Fungi</taxon>
        <taxon>Dikarya</taxon>
        <taxon>Ascomycota</taxon>
        <taxon>Saccharomycotina</taxon>
        <taxon>Lipomycetes</taxon>
        <taxon>Lipomycetales</taxon>
        <taxon>Lipomycetaceae</taxon>
        <taxon>Lipomyces</taxon>
    </lineage>
</organism>
<name>A0ACC3TJQ3_9ASCO</name>
<sequence>MASLHYIFNYNADPASKTYNRQVRLSNIQNMTHACAQCPHENSPNDMIDALDTSFGSHYHHDGPYDPATRHCYGQLTNPPIAAISDHMCHPLEEANAEEFTDHRESHILVGHWPGQEFATAGARAVELDKEQRENHQRLRAYRKRRIMSFWLPCLGIGTKF</sequence>
<proteinExistence type="predicted"/>
<evidence type="ECO:0000313" key="1">
    <source>
        <dbReference type="EMBL" id="KAK9320348.1"/>
    </source>
</evidence>
<dbReference type="EMBL" id="MU970133">
    <property type="protein sequence ID" value="KAK9320348.1"/>
    <property type="molecule type" value="Genomic_DNA"/>
</dbReference>
<evidence type="ECO:0000313" key="2">
    <source>
        <dbReference type="Proteomes" id="UP001489719"/>
    </source>
</evidence>
<accession>A0ACC3TJQ3</accession>
<comment type="caution">
    <text evidence="1">The sequence shown here is derived from an EMBL/GenBank/DDBJ whole genome shotgun (WGS) entry which is preliminary data.</text>
</comment>
<reference evidence="2" key="1">
    <citation type="journal article" date="2024" name="Front. Bioeng. Biotechnol.">
        <title>Genome-scale model development and genomic sequencing of the oleaginous clade Lipomyces.</title>
        <authorList>
            <person name="Czajka J.J."/>
            <person name="Han Y."/>
            <person name="Kim J."/>
            <person name="Mondo S.J."/>
            <person name="Hofstad B.A."/>
            <person name="Robles A."/>
            <person name="Haridas S."/>
            <person name="Riley R."/>
            <person name="LaButti K."/>
            <person name="Pangilinan J."/>
            <person name="Andreopoulos W."/>
            <person name="Lipzen A."/>
            <person name="Yan J."/>
            <person name="Wang M."/>
            <person name="Ng V."/>
            <person name="Grigoriev I.V."/>
            <person name="Spatafora J.W."/>
            <person name="Magnuson J.K."/>
            <person name="Baker S.E."/>
            <person name="Pomraning K.R."/>
        </authorList>
    </citation>
    <scope>NUCLEOTIDE SEQUENCE [LARGE SCALE GENOMIC DNA]</scope>
    <source>
        <strain evidence="2">CBS 10300</strain>
    </source>
</reference>
<gene>
    <name evidence="1" type="ORF">V1517DRAFT_309925</name>
</gene>
<dbReference type="Proteomes" id="UP001489719">
    <property type="component" value="Unassembled WGS sequence"/>
</dbReference>
<protein>
    <submittedName>
        <fullName evidence="1">Uncharacterized protein</fullName>
    </submittedName>
</protein>
<keyword evidence="2" id="KW-1185">Reference proteome</keyword>